<evidence type="ECO:0000313" key="1">
    <source>
        <dbReference type="EMBL" id="UJF36191.1"/>
    </source>
</evidence>
<dbReference type="RefSeq" id="WP_235122746.1">
    <property type="nucleotide sequence ID" value="NZ_CP090978.1"/>
</dbReference>
<evidence type="ECO:0000313" key="2">
    <source>
        <dbReference type="Proteomes" id="UP001649230"/>
    </source>
</evidence>
<gene>
    <name evidence="1" type="ORF">L0M14_14695</name>
</gene>
<dbReference type="EMBL" id="CP090978">
    <property type="protein sequence ID" value="UJF36191.1"/>
    <property type="molecule type" value="Genomic_DNA"/>
</dbReference>
<sequence length="177" mass="19718">MNWTARIVITAFVSAAVAGGLSLLPKLDQYAGAPSSQAWSTGRSAQLTSDNLVDLLVQVPLQLRIRKVELSDSILFIDLSLPKNADAATVYRDLYTIAQTMNAKTKNVNQVMVRVMDYAGSADSSSAQLVLAMVADREHGKDLKEKASELTQVQLERQLIDRFRLTYTTRWQQRYPL</sequence>
<proteinExistence type="predicted"/>
<organism evidence="1 2">
    <name type="scientific">Paenibacillus hexagrammi</name>
    <dbReference type="NCBI Taxonomy" id="2908839"/>
    <lineage>
        <taxon>Bacteria</taxon>
        <taxon>Bacillati</taxon>
        <taxon>Bacillota</taxon>
        <taxon>Bacilli</taxon>
        <taxon>Bacillales</taxon>
        <taxon>Paenibacillaceae</taxon>
        <taxon>Paenibacillus</taxon>
    </lineage>
</organism>
<keyword evidence="2" id="KW-1185">Reference proteome</keyword>
<protein>
    <submittedName>
        <fullName evidence="1">Uncharacterized protein</fullName>
    </submittedName>
</protein>
<dbReference type="Proteomes" id="UP001649230">
    <property type="component" value="Chromosome"/>
</dbReference>
<name>A0ABY3SQH2_9BACL</name>
<accession>A0ABY3SQH2</accession>
<reference evidence="1 2" key="1">
    <citation type="journal article" date="2024" name="Int. J. Syst. Evol. Microbiol.">
        <title>Paenibacillus hexagrammi sp. nov., a novel bacterium isolated from the gut content of Hexagrammos agrammus.</title>
        <authorList>
            <person name="Jung H.K."/>
            <person name="Kim D.G."/>
            <person name="Zin H."/>
            <person name="Park J."/>
            <person name="Jung H."/>
            <person name="Kim Y.O."/>
            <person name="Kong H.J."/>
            <person name="Kim J.W."/>
            <person name="Kim Y.S."/>
        </authorList>
    </citation>
    <scope>NUCLEOTIDE SEQUENCE [LARGE SCALE GENOMIC DNA]</scope>
    <source>
        <strain evidence="1 2">YPD9-1</strain>
    </source>
</reference>